<feature type="compositionally biased region" description="Polar residues" evidence="1">
    <location>
        <begin position="78"/>
        <end position="87"/>
    </location>
</feature>
<evidence type="ECO:0000313" key="2">
    <source>
        <dbReference type="EMBL" id="QHU17207.1"/>
    </source>
</evidence>
<evidence type="ECO:0000256" key="1">
    <source>
        <dbReference type="SAM" id="MobiDB-lite"/>
    </source>
</evidence>
<organism evidence="2">
    <name type="scientific">viral metagenome</name>
    <dbReference type="NCBI Taxonomy" id="1070528"/>
    <lineage>
        <taxon>unclassified sequences</taxon>
        <taxon>metagenomes</taxon>
        <taxon>organismal metagenomes</taxon>
    </lineage>
</organism>
<accession>A0A6C0KK66</accession>
<feature type="region of interest" description="Disordered" evidence="1">
    <location>
        <begin position="17"/>
        <end position="52"/>
    </location>
</feature>
<feature type="region of interest" description="Disordered" evidence="1">
    <location>
        <begin position="67"/>
        <end position="88"/>
    </location>
</feature>
<dbReference type="AlphaFoldDB" id="A0A6C0KK66"/>
<feature type="compositionally biased region" description="Basic and acidic residues" evidence="1">
    <location>
        <begin position="27"/>
        <end position="41"/>
    </location>
</feature>
<proteinExistence type="predicted"/>
<protein>
    <submittedName>
        <fullName evidence="2">Uncharacterized protein</fullName>
    </submittedName>
</protein>
<reference evidence="2" key="1">
    <citation type="journal article" date="2020" name="Nature">
        <title>Giant virus diversity and host interactions through global metagenomics.</title>
        <authorList>
            <person name="Schulz F."/>
            <person name="Roux S."/>
            <person name="Paez-Espino D."/>
            <person name="Jungbluth S."/>
            <person name="Walsh D.A."/>
            <person name="Denef V.J."/>
            <person name="McMahon K.D."/>
            <person name="Konstantinidis K.T."/>
            <person name="Eloe-Fadrosh E.A."/>
            <person name="Kyrpides N.C."/>
            <person name="Woyke T."/>
        </authorList>
    </citation>
    <scope>NUCLEOTIDE SEQUENCE</scope>
    <source>
        <strain evidence="2">GVMAG-S-3300012000-57</strain>
    </source>
</reference>
<name>A0A6C0KK66_9ZZZZ</name>
<sequence>MSDKKTIMINPELFSISAANTTRKKREPKEQKELKIREPSQKKQSTKTLKNKLLNYIRKTQEENYRKMHGHDPEIKPPTTSSRQSPVETFDNDFESSLKYLSEISEHASNSVTNHSLANATLKNYQAMNPESILNRMTTSSPTPPQNPLDIPFYNTLPAPPAESPSYRIQSPSSRPSWGCLKGGSLPTYRNWKNQTQRAVPQPNISILSPPKHENNPITPIINIPKNLGGNPPEKPLIDDIQRSIIHKTREKLDQPAIQVKKTELKYKKRKKTIRRTYKVGKSKTAPKIGVLISNKTVRNNISTKKQQLKQIPIEEIRRTLIKRGFIKVGSIAPNDVLRQMYESMVLVCGEVQNYNPDNLIYNFFNEKS</sequence>
<dbReference type="EMBL" id="MN740899">
    <property type="protein sequence ID" value="QHU17207.1"/>
    <property type="molecule type" value="Genomic_DNA"/>
</dbReference>